<dbReference type="Proteomes" id="UP000321328">
    <property type="component" value="Unassembled WGS sequence"/>
</dbReference>
<comment type="caution">
    <text evidence="1">The sequence shown here is derived from an EMBL/GenBank/DDBJ whole genome shotgun (WGS) entry which is preliminary data.</text>
</comment>
<keyword evidence="2" id="KW-1185">Reference proteome</keyword>
<evidence type="ECO:0000313" key="1">
    <source>
        <dbReference type="EMBL" id="GEL19574.1"/>
    </source>
</evidence>
<protein>
    <submittedName>
        <fullName evidence="1">Uncharacterized protein</fullName>
    </submittedName>
</protein>
<reference evidence="1 2" key="1">
    <citation type="submission" date="2019-07" db="EMBL/GenBank/DDBJ databases">
        <title>Whole genome shotgun sequence of Pseudonocardia asaccharolytica NBRC 16224.</title>
        <authorList>
            <person name="Hosoyama A."/>
            <person name="Uohara A."/>
            <person name="Ohji S."/>
            <person name="Ichikawa N."/>
        </authorList>
    </citation>
    <scope>NUCLEOTIDE SEQUENCE [LARGE SCALE GENOMIC DNA]</scope>
    <source>
        <strain evidence="1 2">NBRC 16224</strain>
    </source>
</reference>
<name>A0A511D7H0_9PSEU</name>
<dbReference type="RefSeq" id="WP_028928961.1">
    <property type="nucleotide sequence ID" value="NZ_AUII01000003.1"/>
</dbReference>
<gene>
    <name evidence="1" type="ORF">PA7_34110</name>
</gene>
<dbReference type="EMBL" id="BJVI01000040">
    <property type="protein sequence ID" value="GEL19574.1"/>
    <property type="molecule type" value="Genomic_DNA"/>
</dbReference>
<organism evidence="1 2">
    <name type="scientific">Pseudonocardia asaccharolytica DSM 44247 = NBRC 16224</name>
    <dbReference type="NCBI Taxonomy" id="1123024"/>
    <lineage>
        <taxon>Bacteria</taxon>
        <taxon>Bacillati</taxon>
        <taxon>Actinomycetota</taxon>
        <taxon>Actinomycetes</taxon>
        <taxon>Pseudonocardiales</taxon>
        <taxon>Pseudonocardiaceae</taxon>
        <taxon>Pseudonocardia</taxon>
    </lineage>
</organism>
<proteinExistence type="predicted"/>
<evidence type="ECO:0000313" key="2">
    <source>
        <dbReference type="Proteomes" id="UP000321328"/>
    </source>
</evidence>
<accession>A0A511D7H0</accession>
<dbReference type="AlphaFoldDB" id="A0A511D7H0"/>
<sequence length="75" mass="7878">MRPGSHEVACEALEVVGRCARVSDLNRAEEAFAAFGEVLGPASQQAGIAPVPHVYAVHQLIDQGGRVQRATSPTP</sequence>